<evidence type="ECO:0000313" key="2">
    <source>
        <dbReference type="EMBL" id="SEM09841.1"/>
    </source>
</evidence>
<keyword evidence="2" id="KW-0436">Ligase</keyword>
<dbReference type="Pfam" id="PF00501">
    <property type="entry name" value="AMP-binding"/>
    <property type="match status" value="1"/>
</dbReference>
<dbReference type="GO" id="GO:0016874">
    <property type="term" value="F:ligase activity"/>
    <property type="evidence" value="ECO:0007669"/>
    <property type="project" value="UniProtKB-KW"/>
</dbReference>
<proteinExistence type="predicted"/>
<feature type="domain" description="AMP-dependent synthetase/ligase" evidence="1">
    <location>
        <begin position="71"/>
        <end position="267"/>
    </location>
</feature>
<dbReference type="PANTHER" id="PTHR43845">
    <property type="entry name" value="BLR5969 PROTEIN"/>
    <property type="match status" value="1"/>
</dbReference>
<gene>
    <name evidence="2" type="ORF">SAMN05444354_111153</name>
</gene>
<dbReference type="OrthoDB" id="5484550at2"/>
<dbReference type="SUPFAM" id="SSF56801">
    <property type="entry name" value="Acetyl-CoA synthetase-like"/>
    <property type="match status" value="1"/>
</dbReference>
<dbReference type="Proteomes" id="UP000182719">
    <property type="component" value="Unassembled WGS sequence"/>
</dbReference>
<dbReference type="RefSeq" id="WP_075008411.1">
    <property type="nucleotide sequence ID" value="NZ_FOAP01000011.1"/>
</dbReference>
<name>A0A1H7VKP3_STIAU</name>
<dbReference type="AlphaFoldDB" id="A0A1H7VKP3"/>
<organism evidence="2 3">
    <name type="scientific">Stigmatella aurantiaca</name>
    <dbReference type="NCBI Taxonomy" id="41"/>
    <lineage>
        <taxon>Bacteria</taxon>
        <taxon>Pseudomonadati</taxon>
        <taxon>Myxococcota</taxon>
        <taxon>Myxococcia</taxon>
        <taxon>Myxococcales</taxon>
        <taxon>Cystobacterineae</taxon>
        <taxon>Archangiaceae</taxon>
        <taxon>Stigmatella</taxon>
    </lineage>
</organism>
<dbReference type="InterPro" id="IPR042099">
    <property type="entry name" value="ANL_N_sf"/>
</dbReference>
<accession>A0A1H7VKP3</accession>
<sequence>MASLYPLEALNRILRHARNAPFYRAHLPVTPVQSWEDFKRLPFSTKEDLRRHSPEGLVCVPRQQLLQYHETSATTGAAVSVWYSEKDLKEIRSRLGNWGVGFNRDDRVLIKFPYALSSIAHFVQAAAHHKGACVIAADAGTAVTPLRTVVELMRKLQVTVLATMSLQAVVVAEAAEMAGFDPRRDFPHLRAICCGGEPLTPYRRQLLHDIWGVPVYDNYGMTETGPQAMDCPERRLHPFQDAVWMEVLDDRFEHEVAPGETGNLVVTSLTPRATPMIRYMTGDRVRLLNQPCACGQSITLQHRGRAADILRVQGKPFDLWDLQSIVFQLPSRRFWKAAAEPEGLRFIVEHERNEFPLQPALLERLRQAHGVGLRVDLVPRGTLYNRNEPVSFGRPGKPVYICDAAELAALVDGSQASSARRSAGG</sequence>
<protein>
    <submittedName>
        <fullName evidence="2">Phenylacetate-CoA ligase</fullName>
    </submittedName>
</protein>
<evidence type="ECO:0000259" key="1">
    <source>
        <dbReference type="Pfam" id="PF00501"/>
    </source>
</evidence>
<reference evidence="3" key="1">
    <citation type="submission" date="2016-10" db="EMBL/GenBank/DDBJ databases">
        <authorList>
            <person name="Varghese N."/>
            <person name="Submissions S."/>
        </authorList>
    </citation>
    <scope>NUCLEOTIDE SEQUENCE [LARGE SCALE GENOMIC DNA]</scope>
    <source>
        <strain evidence="3">DSM 17044</strain>
    </source>
</reference>
<dbReference type="EMBL" id="FOAP01000011">
    <property type="protein sequence ID" value="SEM09841.1"/>
    <property type="molecule type" value="Genomic_DNA"/>
</dbReference>
<keyword evidence="3" id="KW-1185">Reference proteome</keyword>
<dbReference type="PANTHER" id="PTHR43845:SF1">
    <property type="entry name" value="BLR5969 PROTEIN"/>
    <property type="match status" value="1"/>
</dbReference>
<evidence type="ECO:0000313" key="3">
    <source>
        <dbReference type="Proteomes" id="UP000182719"/>
    </source>
</evidence>
<dbReference type="Gene3D" id="3.40.50.12780">
    <property type="entry name" value="N-terminal domain of ligase-like"/>
    <property type="match status" value="1"/>
</dbReference>
<dbReference type="InterPro" id="IPR000873">
    <property type="entry name" value="AMP-dep_synth/lig_dom"/>
</dbReference>